<accession>A0A194VLX2</accession>
<proteinExistence type="predicted"/>
<keyword evidence="2" id="KW-1185">Reference proteome</keyword>
<evidence type="ECO:0000313" key="2">
    <source>
        <dbReference type="Proteomes" id="UP000078559"/>
    </source>
</evidence>
<dbReference type="OrthoDB" id="1262810at2759"/>
<organism evidence="1 2">
    <name type="scientific">Cytospora mali</name>
    <name type="common">Apple Valsa canker fungus</name>
    <name type="synonym">Valsa mali</name>
    <dbReference type="NCBI Taxonomy" id="578113"/>
    <lineage>
        <taxon>Eukaryota</taxon>
        <taxon>Fungi</taxon>
        <taxon>Dikarya</taxon>
        <taxon>Ascomycota</taxon>
        <taxon>Pezizomycotina</taxon>
        <taxon>Sordariomycetes</taxon>
        <taxon>Sordariomycetidae</taxon>
        <taxon>Diaporthales</taxon>
        <taxon>Cytosporaceae</taxon>
        <taxon>Cytospora</taxon>
    </lineage>
</organism>
<sequence length="771" mass="87770">MAALTDRQSARKLVQQISSDHGYLSEEELRVFSPEQRHRVENALRKKDELIWFSIITLLSNMDLDILNLMDSTTLITVIQSNGSSKTFGEAPSQGEDEPSYRRLLIHGQYGKEEPSVYKPHCRCMFIADDDPYGPSELFKATSPGSTPGSGAKGFSITFVHEEYFITSPENPPDQELTWLQWFHRHLAVEKYFSFPRNKSGSWIFGAEYLQRERPEEFLAALLRHYQHNPEPGPEFIKCVQNTKVLCRGNYYILLKEAYFPTRKLENAVQQYVEPNAFFPWLWLDTNTTYDYIPTDWKAKLTTYHIPSTEDMKFALAMLQYSAIYMNEDTANRLDQRAKIRNAPHKMTTMLVLRLLYEPYFAHGPSQDQTESVYLREFFTSTLGIGDCSWQIHVDELYDHNCSGFQNVDTITVIYQELRTLYTNIITDMEKEEFRNAFESRALIFVPSDDGPSWHKASQCVWSTAASLRGRISLNEDYEELKDFLVEFLGVKPVTLHMAIDQLRDVELFELLMTHPVTHITEAASEKGASTVKAILFTPISRVSTALEDCGIGIVSVDNVDEAVEQVITSPEAPAATILTRTTDDDTQALIPGSDQDDINSVLRDIDTPTSSIQTLQQASAFNSGMDGFDIPIRSAPTTVQVDDRDYIALLSRVITAGRSSRLPHREESTVGYLQGQQLSTGIRSYFEVFGATTFERDCKIGAAGELYVFELLSHLVPELPYFSTSNWQSTIRRYVKAHPDYAHMAPWTGWETSDITYRDVNGILTDFLIS</sequence>
<dbReference type="EMBL" id="CM003098">
    <property type="protein sequence ID" value="KUI64845.1"/>
    <property type="molecule type" value="Genomic_DNA"/>
</dbReference>
<dbReference type="AlphaFoldDB" id="A0A194VLX2"/>
<name>A0A194VLX2_CYTMA</name>
<reference evidence="1" key="1">
    <citation type="submission" date="2014-12" db="EMBL/GenBank/DDBJ databases">
        <title>Genome Sequence of Valsa Canker Pathogens Uncovers a Specific Adaption of Colonization on Woody Bark.</title>
        <authorList>
            <person name="Yin Z."/>
            <person name="Liu H."/>
            <person name="Gao X."/>
            <person name="Li Z."/>
            <person name="Song N."/>
            <person name="Ke X."/>
            <person name="Dai Q."/>
            <person name="Wu Y."/>
            <person name="Sun Y."/>
            <person name="Xu J.-R."/>
            <person name="Kang Z.K."/>
            <person name="Wang L."/>
            <person name="Huang L."/>
        </authorList>
    </citation>
    <scope>NUCLEOTIDE SEQUENCE [LARGE SCALE GENOMIC DNA]</scope>
    <source>
        <strain evidence="1">03-8</strain>
    </source>
</reference>
<dbReference type="Proteomes" id="UP000078559">
    <property type="component" value="Chromosome 1"/>
</dbReference>
<protein>
    <submittedName>
        <fullName evidence="1">Uncharacterized protein</fullName>
    </submittedName>
</protein>
<gene>
    <name evidence="1" type="ORF">VM1G_00101</name>
</gene>
<evidence type="ECO:0000313" key="1">
    <source>
        <dbReference type="EMBL" id="KUI64845.1"/>
    </source>
</evidence>